<dbReference type="PIRSF" id="PIRSF005285">
    <property type="entry name" value="tRNA_splic_archaea"/>
    <property type="match status" value="1"/>
</dbReference>
<dbReference type="EC" id="4.6.1.16" evidence="3"/>
<dbReference type="Proteomes" id="UP000590964">
    <property type="component" value="Unassembled WGS sequence"/>
</dbReference>
<feature type="domain" description="tRNA intron endonuclease N-terminal" evidence="2">
    <location>
        <begin position="3"/>
        <end position="63"/>
    </location>
</feature>
<evidence type="ECO:0000313" key="3">
    <source>
        <dbReference type="EMBL" id="HIH21728.1"/>
    </source>
</evidence>
<dbReference type="EMBL" id="DUFW01000064">
    <property type="protein sequence ID" value="HIH21728.1"/>
    <property type="molecule type" value="Genomic_DNA"/>
</dbReference>
<organism evidence="3 4">
    <name type="scientific">Candidatus Iainarchaeum sp</name>
    <dbReference type="NCBI Taxonomy" id="3101447"/>
    <lineage>
        <taxon>Archaea</taxon>
        <taxon>Candidatus Iainarchaeota</taxon>
        <taxon>Candidatus Iainarchaeia</taxon>
        <taxon>Candidatus Iainarchaeales</taxon>
        <taxon>Candidatus Iainarchaeaceae</taxon>
        <taxon>Candidatus Iainarchaeum</taxon>
    </lineage>
</organism>
<dbReference type="GO" id="GO:0006388">
    <property type="term" value="P:tRNA splicing, via endonucleolytic cleavage and ligation"/>
    <property type="evidence" value="ECO:0007669"/>
    <property type="project" value="InterPro"/>
</dbReference>
<dbReference type="PANTHER" id="PTHR21227:SF0">
    <property type="entry name" value="TRNA-SPLICING ENDONUCLEASE SUBUNIT SEN2"/>
    <property type="match status" value="1"/>
</dbReference>
<dbReference type="GO" id="GO:0005737">
    <property type="term" value="C:cytoplasm"/>
    <property type="evidence" value="ECO:0007669"/>
    <property type="project" value="TreeGrafter"/>
</dbReference>
<evidence type="ECO:0000259" key="1">
    <source>
        <dbReference type="Pfam" id="PF01974"/>
    </source>
</evidence>
<dbReference type="InterPro" id="IPR011856">
    <property type="entry name" value="tRNA_endonuc-like_dom_sf"/>
</dbReference>
<dbReference type="InterPro" id="IPR036740">
    <property type="entry name" value="tRNA_intron_Endonuc_N_sf"/>
</dbReference>
<reference evidence="4" key="1">
    <citation type="journal article" date="2020" name="bioRxiv">
        <title>A rank-normalized archaeal taxonomy based on genome phylogeny resolves widespread incomplete and uneven classifications.</title>
        <authorList>
            <person name="Rinke C."/>
            <person name="Chuvochina M."/>
            <person name="Mussig A.J."/>
            <person name="Chaumeil P.-A."/>
            <person name="Waite D.W."/>
            <person name="Whitman W.B."/>
            <person name="Parks D.H."/>
            <person name="Hugenholtz P."/>
        </authorList>
    </citation>
    <scope>NUCLEOTIDE SEQUENCE [LARGE SCALE GENOMIC DNA]</scope>
</reference>
<accession>A0A7J4JVH2</accession>
<dbReference type="Pfam" id="PF01974">
    <property type="entry name" value="tRNA_int_endo"/>
    <property type="match status" value="1"/>
</dbReference>
<feature type="domain" description="tRNA intron endonuclease catalytic" evidence="1">
    <location>
        <begin position="77"/>
        <end position="161"/>
    </location>
</feature>
<comment type="caution">
    <text evidence="3">The sequence shown here is derived from an EMBL/GenBank/DDBJ whole genome shotgun (WGS) entry which is preliminary data.</text>
</comment>
<dbReference type="PANTHER" id="PTHR21227">
    <property type="entry name" value="TRNA-SPLICING ENDONUCLEASE SUBUNIT SEN2"/>
    <property type="match status" value="1"/>
</dbReference>
<evidence type="ECO:0000313" key="4">
    <source>
        <dbReference type="Proteomes" id="UP000590964"/>
    </source>
</evidence>
<dbReference type="InterPro" id="IPR006678">
    <property type="entry name" value="tRNA_intron_Endonuc_N"/>
</dbReference>
<dbReference type="Pfam" id="PF02778">
    <property type="entry name" value="tRNA_int_endo_N"/>
    <property type="match status" value="1"/>
</dbReference>
<dbReference type="SUPFAM" id="SSF55267">
    <property type="entry name" value="tRNA-intron endonuclease N-terminal domain-like"/>
    <property type="match status" value="1"/>
</dbReference>
<gene>
    <name evidence="3" type="primary">endA</name>
    <name evidence="3" type="ORF">HA222_03675</name>
</gene>
<dbReference type="AlphaFoldDB" id="A0A7J4JVH2"/>
<sequence>MALLENNKVVERGKLERDLLHQKGFGELKEKKLVLDLFEAYYLIEKGKVEAKDEKGKKVSEERIAKIACLKDRKWHSKLAAFEDLRNKGYCVRTGFKFGFDFRVYPKGKKIGEAHSQWCIQVLNEGDRHSMTELSRKVRLAQNLKTNLLIAVVDREDEVNYYRIERLVP</sequence>
<keyword evidence="3" id="KW-0456">Lyase</keyword>
<proteinExistence type="predicted"/>
<dbReference type="Gene3D" id="3.40.1170.20">
    <property type="entry name" value="tRNA intron endonuclease, N-terminal domain"/>
    <property type="match status" value="1"/>
</dbReference>
<dbReference type="InterPro" id="IPR006676">
    <property type="entry name" value="tRNA_splic"/>
</dbReference>
<dbReference type="SUPFAM" id="SSF53032">
    <property type="entry name" value="tRNA-intron endonuclease catalytic domain-like"/>
    <property type="match status" value="1"/>
</dbReference>
<protein>
    <submittedName>
        <fullName evidence="3">tRNA-intron lyase</fullName>
        <ecNumber evidence="3">4.6.1.16</ecNumber>
    </submittedName>
</protein>
<dbReference type="InterPro" id="IPR016442">
    <property type="entry name" value="tRNA_splic_arch_short"/>
</dbReference>
<dbReference type="GO" id="GO:0003676">
    <property type="term" value="F:nucleic acid binding"/>
    <property type="evidence" value="ECO:0007669"/>
    <property type="project" value="InterPro"/>
</dbReference>
<dbReference type="InterPro" id="IPR006677">
    <property type="entry name" value="tRNA_intron_Endonuc_cat-like"/>
</dbReference>
<dbReference type="GO" id="GO:0000213">
    <property type="term" value="F:tRNA-intron lyase activity"/>
    <property type="evidence" value="ECO:0007669"/>
    <property type="project" value="UniProtKB-EC"/>
</dbReference>
<name>A0A7J4JVH2_9ARCH</name>
<dbReference type="Gene3D" id="3.40.1350.10">
    <property type="match status" value="1"/>
</dbReference>
<dbReference type="CDD" id="cd22363">
    <property type="entry name" value="tRNA-intron_lyase_C"/>
    <property type="match status" value="1"/>
</dbReference>
<dbReference type="InterPro" id="IPR036167">
    <property type="entry name" value="tRNA_intron_Endo_cat-like_sf"/>
</dbReference>
<dbReference type="NCBIfam" id="TIGR00324">
    <property type="entry name" value="endA"/>
    <property type="match status" value="1"/>
</dbReference>
<evidence type="ECO:0000259" key="2">
    <source>
        <dbReference type="Pfam" id="PF02778"/>
    </source>
</evidence>